<dbReference type="GO" id="GO:0016887">
    <property type="term" value="F:ATP hydrolysis activity"/>
    <property type="evidence" value="ECO:0007669"/>
    <property type="project" value="InterPro"/>
</dbReference>
<dbReference type="STRING" id="525897.Dbac_0927"/>
<sequence>MQLSTPMQTAPDIVLEDLSLDFAGQPLFADLTLTLAGGRTTCILGPSGCGKSTLLKLMAGSPNLDFKGRIRFEPTTDSTVAWMSQNDLLLPWFTLLDNVLLGARLRGELSHEKRAKALALIREAGLTGYEDKLPTALSGGMRQRGALLRTLMEERPVILMDEPFSALDALTRVRLQNLAARLTVGATVVLVTHDPMEALRLGHTIVVLGGAPVRVLEIIEPAALPPREAGNPEVTALYASLLKRLMNGEAA</sequence>
<evidence type="ECO:0000256" key="1">
    <source>
        <dbReference type="ARBA" id="ARBA00022448"/>
    </source>
</evidence>
<evidence type="ECO:0000256" key="2">
    <source>
        <dbReference type="ARBA" id="ARBA00022741"/>
    </source>
</evidence>
<protein>
    <submittedName>
        <fullName evidence="5">ABC transporter related</fullName>
    </submittedName>
</protein>
<dbReference type="HOGENOM" id="CLU_000604_1_22_7"/>
<dbReference type="Pfam" id="PF00005">
    <property type="entry name" value="ABC_tran"/>
    <property type="match status" value="1"/>
</dbReference>
<dbReference type="RefSeq" id="WP_015773142.1">
    <property type="nucleotide sequence ID" value="NC_013173.1"/>
</dbReference>
<dbReference type="Proteomes" id="UP000002216">
    <property type="component" value="Chromosome"/>
</dbReference>
<dbReference type="PROSITE" id="PS50893">
    <property type="entry name" value="ABC_TRANSPORTER_2"/>
    <property type="match status" value="1"/>
</dbReference>
<dbReference type="KEGG" id="dba:Dbac_0927"/>
<evidence type="ECO:0000256" key="3">
    <source>
        <dbReference type="ARBA" id="ARBA00022840"/>
    </source>
</evidence>
<dbReference type="Gene3D" id="3.40.50.300">
    <property type="entry name" value="P-loop containing nucleotide triphosphate hydrolases"/>
    <property type="match status" value="1"/>
</dbReference>
<dbReference type="PANTHER" id="PTHR42788:SF13">
    <property type="entry name" value="ALIPHATIC SULFONATES IMPORT ATP-BINDING PROTEIN SSUB"/>
    <property type="match status" value="1"/>
</dbReference>
<accession>C7LPJ9</accession>
<dbReference type="PANTHER" id="PTHR42788">
    <property type="entry name" value="TAURINE IMPORT ATP-BINDING PROTEIN-RELATED"/>
    <property type="match status" value="1"/>
</dbReference>
<reference evidence="5 6" key="1">
    <citation type="journal article" date="2009" name="Stand. Genomic Sci.">
        <title>Complete genome sequence of Desulfomicrobium baculatum type strain (X).</title>
        <authorList>
            <person name="Copeland A."/>
            <person name="Spring S."/>
            <person name="Goker M."/>
            <person name="Schneider S."/>
            <person name="Lapidus A."/>
            <person name="Del Rio T.G."/>
            <person name="Tice H."/>
            <person name="Cheng J.F."/>
            <person name="Chen F."/>
            <person name="Nolan M."/>
            <person name="Bruce D."/>
            <person name="Goodwin L."/>
            <person name="Pitluck S."/>
            <person name="Ivanova N."/>
            <person name="Mavrommatis K."/>
            <person name="Ovchinnikova G."/>
            <person name="Pati A."/>
            <person name="Chen A."/>
            <person name="Palaniappan K."/>
            <person name="Land M."/>
            <person name="Hauser L."/>
            <person name="Chang Y.J."/>
            <person name="Jeffries C.C."/>
            <person name="Meincke L."/>
            <person name="Sims D."/>
            <person name="Brettin T."/>
            <person name="Detter J.C."/>
            <person name="Han C."/>
            <person name="Chain P."/>
            <person name="Bristow J."/>
            <person name="Eisen J.A."/>
            <person name="Markowitz V."/>
            <person name="Hugenholtz P."/>
            <person name="Kyrpides N.C."/>
            <person name="Klenk H.P."/>
            <person name="Lucas S."/>
        </authorList>
    </citation>
    <scope>NUCLEOTIDE SEQUENCE [LARGE SCALE GENOMIC DNA]</scope>
    <source>
        <strain evidence="6">DSM 4028 / VKM B-1378 / X</strain>
    </source>
</reference>
<evidence type="ECO:0000313" key="5">
    <source>
        <dbReference type="EMBL" id="ACU89042.1"/>
    </source>
</evidence>
<dbReference type="InterPro" id="IPR027417">
    <property type="entry name" value="P-loop_NTPase"/>
</dbReference>
<dbReference type="InterPro" id="IPR003593">
    <property type="entry name" value="AAA+_ATPase"/>
</dbReference>
<dbReference type="GO" id="GO:0005524">
    <property type="term" value="F:ATP binding"/>
    <property type="evidence" value="ECO:0007669"/>
    <property type="project" value="UniProtKB-KW"/>
</dbReference>
<evidence type="ECO:0000259" key="4">
    <source>
        <dbReference type="PROSITE" id="PS50893"/>
    </source>
</evidence>
<proteinExistence type="predicted"/>
<dbReference type="SMART" id="SM00382">
    <property type="entry name" value="AAA"/>
    <property type="match status" value="1"/>
</dbReference>
<organism evidence="5 6">
    <name type="scientific">Desulfomicrobium baculatum (strain DSM 4028 / VKM B-1378 / X)</name>
    <name type="common">Desulfovibrio baculatus</name>
    <dbReference type="NCBI Taxonomy" id="525897"/>
    <lineage>
        <taxon>Bacteria</taxon>
        <taxon>Pseudomonadati</taxon>
        <taxon>Thermodesulfobacteriota</taxon>
        <taxon>Desulfovibrionia</taxon>
        <taxon>Desulfovibrionales</taxon>
        <taxon>Desulfomicrobiaceae</taxon>
        <taxon>Desulfomicrobium</taxon>
    </lineage>
</organism>
<keyword evidence="1" id="KW-0813">Transport</keyword>
<keyword evidence="6" id="KW-1185">Reference proteome</keyword>
<dbReference type="SUPFAM" id="SSF52540">
    <property type="entry name" value="P-loop containing nucleoside triphosphate hydrolases"/>
    <property type="match status" value="1"/>
</dbReference>
<gene>
    <name evidence="5" type="ordered locus">Dbac_0927</name>
</gene>
<dbReference type="EMBL" id="CP001629">
    <property type="protein sequence ID" value="ACU89042.1"/>
    <property type="molecule type" value="Genomic_DNA"/>
</dbReference>
<dbReference type="InterPro" id="IPR003439">
    <property type="entry name" value="ABC_transporter-like_ATP-bd"/>
</dbReference>
<dbReference type="eggNOG" id="COG1116">
    <property type="taxonomic scope" value="Bacteria"/>
</dbReference>
<dbReference type="AlphaFoldDB" id="C7LPJ9"/>
<evidence type="ECO:0000313" key="6">
    <source>
        <dbReference type="Proteomes" id="UP000002216"/>
    </source>
</evidence>
<keyword evidence="2" id="KW-0547">Nucleotide-binding</keyword>
<name>C7LPJ9_DESBD</name>
<keyword evidence="3" id="KW-0067">ATP-binding</keyword>
<feature type="domain" description="ABC transporter" evidence="4">
    <location>
        <begin position="13"/>
        <end position="235"/>
    </location>
</feature>
<dbReference type="InterPro" id="IPR050166">
    <property type="entry name" value="ABC_transporter_ATP-bind"/>
</dbReference>